<keyword evidence="2" id="KW-1185">Reference proteome</keyword>
<evidence type="ECO:0000313" key="2">
    <source>
        <dbReference type="Proteomes" id="UP000692954"/>
    </source>
</evidence>
<dbReference type="EMBL" id="CAJJDN010000209">
    <property type="protein sequence ID" value="CAD8129178.1"/>
    <property type="molecule type" value="Genomic_DNA"/>
</dbReference>
<dbReference type="AlphaFoldDB" id="A0A8S1RLR8"/>
<organism evidence="1 2">
    <name type="scientific">Paramecium sonneborni</name>
    <dbReference type="NCBI Taxonomy" id="65129"/>
    <lineage>
        <taxon>Eukaryota</taxon>
        <taxon>Sar</taxon>
        <taxon>Alveolata</taxon>
        <taxon>Ciliophora</taxon>
        <taxon>Intramacronucleata</taxon>
        <taxon>Oligohymenophorea</taxon>
        <taxon>Peniculida</taxon>
        <taxon>Parameciidae</taxon>
        <taxon>Paramecium</taxon>
    </lineage>
</organism>
<dbReference type="OrthoDB" id="410058at2759"/>
<gene>
    <name evidence="1" type="ORF">PSON_ATCC_30995.1.T2090028</name>
</gene>
<proteinExistence type="predicted"/>
<sequence length="163" mass="19083">MKEETMNPLITNISIMMMKDKLFMRQSMENKKQDLPMNSYNNLLQIQSQSRKNRRVGNNIEDDEYISLVYSVAIEKLNQEKTDLKKLQVQEEGDSLKIAITTAQKVNYIYVALESNGKQANLNQNDNFGNSLQFQNPTLNYNLRTLLFRENKRDHSIKIQQDC</sequence>
<evidence type="ECO:0000313" key="1">
    <source>
        <dbReference type="EMBL" id="CAD8129178.1"/>
    </source>
</evidence>
<comment type="caution">
    <text evidence="1">The sequence shown here is derived from an EMBL/GenBank/DDBJ whole genome shotgun (WGS) entry which is preliminary data.</text>
</comment>
<protein>
    <submittedName>
        <fullName evidence="1">Uncharacterized protein</fullName>
    </submittedName>
</protein>
<accession>A0A8S1RLR8</accession>
<dbReference type="Proteomes" id="UP000692954">
    <property type="component" value="Unassembled WGS sequence"/>
</dbReference>
<reference evidence="1" key="1">
    <citation type="submission" date="2021-01" db="EMBL/GenBank/DDBJ databases">
        <authorList>
            <consortium name="Genoscope - CEA"/>
            <person name="William W."/>
        </authorList>
    </citation>
    <scope>NUCLEOTIDE SEQUENCE</scope>
</reference>
<name>A0A8S1RLR8_9CILI</name>